<dbReference type="GO" id="GO:0045039">
    <property type="term" value="P:protein insertion into mitochondrial inner membrane"/>
    <property type="evidence" value="ECO:0007669"/>
    <property type="project" value="InterPro"/>
</dbReference>
<evidence type="ECO:0000256" key="1">
    <source>
        <dbReference type="ARBA" id="ARBA00004141"/>
    </source>
</evidence>
<evidence type="ECO:0000256" key="3">
    <source>
        <dbReference type="ARBA" id="ARBA00022989"/>
    </source>
</evidence>
<reference evidence="6 7" key="1">
    <citation type="journal article" date="2021" name="Nat. Plants">
        <title>The Taxus genome provides insights into paclitaxel biosynthesis.</title>
        <authorList>
            <person name="Xiong X."/>
            <person name="Gou J."/>
            <person name="Liao Q."/>
            <person name="Li Y."/>
            <person name="Zhou Q."/>
            <person name="Bi G."/>
            <person name="Li C."/>
            <person name="Du R."/>
            <person name="Wang X."/>
            <person name="Sun T."/>
            <person name="Guo L."/>
            <person name="Liang H."/>
            <person name="Lu P."/>
            <person name="Wu Y."/>
            <person name="Zhang Z."/>
            <person name="Ro D.K."/>
            <person name="Shang Y."/>
            <person name="Huang S."/>
            <person name="Yan J."/>
        </authorList>
    </citation>
    <scope>NUCLEOTIDE SEQUENCE [LARGE SCALE GENOMIC DNA]</scope>
    <source>
        <strain evidence="6">Ta-2019</strain>
    </source>
</reference>
<evidence type="ECO:0000256" key="5">
    <source>
        <dbReference type="SAM" id="MobiDB-lite"/>
    </source>
</evidence>
<organism evidence="6 7">
    <name type="scientific">Taxus chinensis</name>
    <name type="common">Chinese yew</name>
    <name type="synonym">Taxus wallichiana var. chinensis</name>
    <dbReference type="NCBI Taxonomy" id="29808"/>
    <lineage>
        <taxon>Eukaryota</taxon>
        <taxon>Viridiplantae</taxon>
        <taxon>Streptophyta</taxon>
        <taxon>Embryophyta</taxon>
        <taxon>Tracheophyta</taxon>
        <taxon>Spermatophyta</taxon>
        <taxon>Pinopsida</taxon>
        <taxon>Pinidae</taxon>
        <taxon>Conifers II</taxon>
        <taxon>Cupressales</taxon>
        <taxon>Taxaceae</taxon>
        <taxon>Taxus</taxon>
    </lineage>
</organism>
<proteinExistence type="predicted"/>
<dbReference type="GO" id="GO:0008320">
    <property type="term" value="F:protein transmembrane transporter activity"/>
    <property type="evidence" value="ECO:0007669"/>
    <property type="project" value="TreeGrafter"/>
</dbReference>
<comment type="subcellular location">
    <subcellularLocation>
        <location evidence="1">Membrane</location>
        <topology evidence="1">Multi-pass membrane protein</topology>
    </subcellularLocation>
</comment>
<sequence>MAMVASNPDSAQEVKPTQTPGDPLTGGGGGGGFNFCLQKFAVDAAGGAFMGSIYGIGSGLIKRKGFKESLVEGGSSAKSFAILSGVHSFVSCYLKKLRGKDDAINAGVAGCITGLALNVP</sequence>
<gene>
    <name evidence="6" type="ORF">KI387_009510</name>
</gene>
<dbReference type="AlphaFoldDB" id="A0AA38CNK9"/>
<evidence type="ECO:0000256" key="4">
    <source>
        <dbReference type="ARBA" id="ARBA00023136"/>
    </source>
</evidence>
<keyword evidence="2" id="KW-0812">Transmembrane</keyword>
<feature type="compositionally biased region" description="Polar residues" evidence="5">
    <location>
        <begin position="7"/>
        <end position="20"/>
    </location>
</feature>
<dbReference type="OMA" id="AFSFMIE"/>
<keyword evidence="4" id="KW-0472">Membrane</keyword>
<dbReference type="PANTHER" id="PTHR14110">
    <property type="entry name" value="MITOCHONDRIAL IMPORT INNER MEMBRANE TRANSLOCASE SUBUNIT TIM22"/>
    <property type="match status" value="1"/>
</dbReference>
<evidence type="ECO:0000313" key="6">
    <source>
        <dbReference type="EMBL" id="KAH9305106.1"/>
    </source>
</evidence>
<dbReference type="EMBL" id="JAHRHJ020000008">
    <property type="protein sequence ID" value="KAH9305106.1"/>
    <property type="molecule type" value="Genomic_DNA"/>
</dbReference>
<dbReference type="InterPro" id="IPR039175">
    <property type="entry name" value="TIM22"/>
</dbReference>
<accession>A0AA38CNK9</accession>
<dbReference type="Proteomes" id="UP000824469">
    <property type="component" value="Unassembled WGS sequence"/>
</dbReference>
<dbReference type="Pfam" id="PF02466">
    <property type="entry name" value="Tim17"/>
    <property type="match status" value="1"/>
</dbReference>
<name>A0AA38CNK9_TAXCH</name>
<dbReference type="GO" id="GO:0045036">
    <property type="term" value="P:protein targeting to chloroplast"/>
    <property type="evidence" value="ECO:0007669"/>
    <property type="project" value="TreeGrafter"/>
</dbReference>
<dbReference type="GO" id="GO:0042721">
    <property type="term" value="C:TIM22 mitochondrial import inner membrane insertion complex"/>
    <property type="evidence" value="ECO:0007669"/>
    <property type="project" value="InterPro"/>
</dbReference>
<dbReference type="GO" id="GO:0009941">
    <property type="term" value="C:chloroplast envelope"/>
    <property type="evidence" value="ECO:0007669"/>
    <property type="project" value="TreeGrafter"/>
</dbReference>
<protein>
    <recommendedName>
        <fullName evidence="8">Mitochondrial import inner membrane translocase subunit TIM22</fullName>
    </recommendedName>
</protein>
<keyword evidence="3" id="KW-1133">Transmembrane helix</keyword>
<feature type="non-terminal residue" evidence="6">
    <location>
        <position position="1"/>
    </location>
</feature>
<evidence type="ECO:0000256" key="2">
    <source>
        <dbReference type="ARBA" id="ARBA00022692"/>
    </source>
</evidence>
<evidence type="ECO:0000313" key="7">
    <source>
        <dbReference type="Proteomes" id="UP000824469"/>
    </source>
</evidence>
<dbReference type="PANTHER" id="PTHR14110:SF1">
    <property type="entry name" value="CHLOROPLASTIC IMPORT INNER MEMBRANE TRANSLOCASE SUBUNIT TIM22-2-RELATED"/>
    <property type="match status" value="1"/>
</dbReference>
<keyword evidence="7" id="KW-1185">Reference proteome</keyword>
<evidence type="ECO:0008006" key="8">
    <source>
        <dbReference type="Google" id="ProtNLM"/>
    </source>
</evidence>
<comment type="caution">
    <text evidence="6">The sequence shown here is derived from an EMBL/GenBank/DDBJ whole genome shotgun (WGS) entry which is preliminary data.</text>
</comment>
<feature type="region of interest" description="Disordered" evidence="5">
    <location>
        <begin position="1"/>
        <end position="26"/>
    </location>
</feature>